<comment type="similarity">
    <text evidence="2 7">Belongs to the MCM family.</text>
</comment>
<evidence type="ECO:0000256" key="6">
    <source>
        <dbReference type="ARBA" id="ARBA00023242"/>
    </source>
</evidence>
<dbReference type="InterPro" id="IPR056875">
    <property type="entry name" value="MCM8/REC_WHD"/>
</dbReference>
<evidence type="ECO:0000256" key="4">
    <source>
        <dbReference type="ARBA" id="ARBA00022840"/>
    </source>
</evidence>
<dbReference type="Pfam" id="PF26065">
    <property type="entry name" value="MCM8_N"/>
    <property type="match status" value="1"/>
</dbReference>
<dbReference type="GO" id="GO:0005634">
    <property type="term" value="C:nucleus"/>
    <property type="evidence" value="ECO:0007669"/>
    <property type="project" value="UniProtKB-SubCell"/>
</dbReference>
<evidence type="ECO:0000313" key="11">
    <source>
        <dbReference type="Proteomes" id="UP001258017"/>
    </source>
</evidence>
<dbReference type="Proteomes" id="UP001258017">
    <property type="component" value="Unassembled WGS sequence"/>
</dbReference>
<dbReference type="InterPro" id="IPR012340">
    <property type="entry name" value="NA-bd_OB-fold"/>
</dbReference>
<evidence type="ECO:0000256" key="7">
    <source>
        <dbReference type="RuleBase" id="RU004070"/>
    </source>
</evidence>
<dbReference type="InterPro" id="IPR033762">
    <property type="entry name" value="MCM_OB"/>
</dbReference>
<gene>
    <name evidence="10" type="ORF">KPH14_005078</name>
</gene>
<evidence type="ECO:0000259" key="9">
    <source>
        <dbReference type="PROSITE" id="PS50051"/>
    </source>
</evidence>
<dbReference type="GO" id="GO:0017116">
    <property type="term" value="F:single-stranded DNA helicase activity"/>
    <property type="evidence" value="ECO:0007669"/>
    <property type="project" value="TreeGrafter"/>
</dbReference>
<dbReference type="Gene3D" id="3.40.50.300">
    <property type="entry name" value="P-loop containing nucleotide triphosphate hydrolases"/>
    <property type="match status" value="1"/>
</dbReference>
<keyword evidence="4 7" id="KW-0067">ATP-binding</keyword>
<dbReference type="GO" id="GO:0005524">
    <property type="term" value="F:ATP binding"/>
    <property type="evidence" value="ECO:0007669"/>
    <property type="project" value="UniProtKB-KW"/>
</dbReference>
<dbReference type="SUPFAM" id="SSF52540">
    <property type="entry name" value="P-loop containing nucleoside triphosphate hydrolases"/>
    <property type="match status" value="1"/>
</dbReference>
<sequence length="802" mass="90242">MDNVKKNNFYKKRWHVKKKGTTKENRVVDANEPSAKKAQSLSKDTTTLYTNENTNIPYHGWTLYFNEKEYKNSSDTIAKVQAMEGFLNRNSNISLSLTLANLEAGITFPIDFHNLYNDDIFLTEWNNFKNDIKDKPTHTINCIKLAIHQSILNTVSEQNLKNLANLINLLPAVKIKILNYEQAMCLRDIKVNSYGRLITTRGCVIRVGRTKQLAQWFVFTCSKCGLEKIQKQPEGLYTVPKKCTVCGTSTFQPLLDSSYVRSVPFQMIRIQEILNNEQENKGRMPRILDVKITDDLVNTCMPGDDLTLTGIVKVQGIDDSTLKGNVTNSFSLYMEAVTIIHNNNVSNNSNDKKCMNTDAVVNEMNMKDYLAIKEVYNKPNIFPILVQSLCPGIYGYEMIKAGLLLSLFGGNGKRKGSRDHIHVLVVGDPGLGKSQMLQACTRVSTKGVYICGNSSTSSGLTVTLTKETGTNDFALEPGALVLADGGCCCIDEFDKMSSQHQALLESMEQQSVSVAKSGILCSLPSRTSILAAANPIGGRYDRSKTVLQNLNISQPLLSRFDLIFLLLDDPDKQRDHLICEHIMASHFGLNNKTDKAVYEDASKQLESQNNSLREKLMSSLIPATDIIPQIILRKYILYARQYVNPQLTADAAKVLQKYYLELRSRNTEFGGIPIYNRQLEAMIRLTEARAKLELRVEATEFDALEVIEIMEYTMVNMLENPALKLSSTNNVKVTEKKVKAFIKLLEDEMKSSGQKTFSIRQLNEIAMNGGINVQDFAQFLSKLNEQGVLLQIEKNVYKFIKM</sequence>
<feature type="domain" description="MCM C-terminal AAA(+) ATPase" evidence="9">
    <location>
        <begin position="381"/>
        <end position="582"/>
    </location>
</feature>
<dbReference type="PROSITE" id="PS50051">
    <property type="entry name" value="MCM_2"/>
    <property type="match status" value="1"/>
</dbReference>
<dbReference type="SMART" id="SM00350">
    <property type="entry name" value="MCM"/>
    <property type="match status" value="1"/>
</dbReference>
<dbReference type="EMBL" id="JAIFRP010000039">
    <property type="protein sequence ID" value="KAK2581394.1"/>
    <property type="molecule type" value="Genomic_DNA"/>
</dbReference>
<evidence type="ECO:0000256" key="2">
    <source>
        <dbReference type="ARBA" id="ARBA00008010"/>
    </source>
</evidence>
<dbReference type="CDD" id="cd22247">
    <property type="entry name" value="MCM8_WHD"/>
    <property type="match status" value="1"/>
</dbReference>
<keyword evidence="3 7" id="KW-0547">Nucleotide-binding</keyword>
<evidence type="ECO:0000256" key="3">
    <source>
        <dbReference type="ARBA" id="ARBA00022741"/>
    </source>
</evidence>
<name>A0AAD9RKH1_9HYME</name>
<dbReference type="Pfam" id="PF00493">
    <property type="entry name" value="MCM"/>
    <property type="match status" value="1"/>
</dbReference>
<comment type="caution">
    <text evidence="10">The sequence shown here is derived from an EMBL/GenBank/DDBJ whole genome shotgun (WGS) entry which is preliminary data.</text>
</comment>
<keyword evidence="11" id="KW-1185">Reference proteome</keyword>
<feature type="region of interest" description="Disordered" evidence="8">
    <location>
        <begin position="21"/>
        <end position="42"/>
    </location>
</feature>
<dbReference type="AlphaFoldDB" id="A0AAD9RKH1"/>
<dbReference type="SUPFAM" id="SSF50249">
    <property type="entry name" value="Nucleic acid-binding proteins"/>
    <property type="match status" value="1"/>
</dbReference>
<dbReference type="InterPro" id="IPR027417">
    <property type="entry name" value="P-loop_NTPase"/>
</dbReference>
<evidence type="ECO:0000313" key="10">
    <source>
        <dbReference type="EMBL" id="KAK2581394.1"/>
    </source>
</evidence>
<dbReference type="Pfam" id="PF17855">
    <property type="entry name" value="MCM_lid"/>
    <property type="match status" value="1"/>
</dbReference>
<protein>
    <recommendedName>
        <fullName evidence="9">MCM C-terminal AAA(+) ATPase domain-containing protein</fullName>
    </recommendedName>
</protein>
<dbReference type="CDD" id="cd17759">
    <property type="entry name" value="MCM8"/>
    <property type="match status" value="1"/>
</dbReference>
<dbReference type="GO" id="GO:0042555">
    <property type="term" value="C:MCM complex"/>
    <property type="evidence" value="ECO:0007669"/>
    <property type="project" value="TreeGrafter"/>
</dbReference>
<dbReference type="InterPro" id="IPR041562">
    <property type="entry name" value="MCM_lid"/>
</dbReference>
<organism evidence="10 11">
    <name type="scientific">Odynerus spinipes</name>
    <dbReference type="NCBI Taxonomy" id="1348599"/>
    <lineage>
        <taxon>Eukaryota</taxon>
        <taxon>Metazoa</taxon>
        <taxon>Ecdysozoa</taxon>
        <taxon>Arthropoda</taxon>
        <taxon>Hexapoda</taxon>
        <taxon>Insecta</taxon>
        <taxon>Pterygota</taxon>
        <taxon>Neoptera</taxon>
        <taxon>Endopterygota</taxon>
        <taxon>Hymenoptera</taxon>
        <taxon>Apocrita</taxon>
        <taxon>Aculeata</taxon>
        <taxon>Vespoidea</taxon>
        <taxon>Vespidae</taxon>
        <taxon>Eumeninae</taxon>
        <taxon>Odynerus</taxon>
    </lineage>
</organism>
<dbReference type="Gene3D" id="2.20.28.10">
    <property type="match status" value="1"/>
</dbReference>
<dbReference type="PANTHER" id="PTHR11630:SF47">
    <property type="entry name" value="DNA HELICASE MCM8"/>
    <property type="match status" value="1"/>
</dbReference>
<comment type="subcellular location">
    <subcellularLocation>
        <location evidence="1">Nucleus</location>
    </subcellularLocation>
</comment>
<evidence type="ECO:0000256" key="8">
    <source>
        <dbReference type="SAM" id="MobiDB-lite"/>
    </source>
</evidence>
<reference evidence="10" key="1">
    <citation type="submission" date="2021-08" db="EMBL/GenBank/DDBJ databases">
        <authorList>
            <person name="Misof B."/>
            <person name="Oliver O."/>
            <person name="Podsiadlowski L."/>
            <person name="Donath A."/>
            <person name="Peters R."/>
            <person name="Mayer C."/>
            <person name="Rust J."/>
            <person name="Gunkel S."/>
            <person name="Lesny P."/>
            <person name="Martin S."/>
            <person name="Oeyen J.P."/>
            <person name="Petersen M."/>
            <person name="Panagiotis P."/>
            <person name="Wilbrandt J."/>
            <person name="Tanja T."/>
        </authorList>
    </citation>
    <scope>NUCLEOTIDE SEQUENCE</scope>
    <source>
        <strain evidence="10">GBR_01_08_01A</strain>
        <tissue evidence="10">Thorax + abdomen</tissue>
    </source>
</reference>
<evidence type="ECO:0000256" key="5">
    <source>
        <dbReference type="ARBA" id="ARBA00023125"/>
    </source>
</evidence>
<dbReference type="InterPro" id="IPR031327">
    <property type="entry name" value="MCM"/>
</dbReference>
<dbReference type="GO" id="GO:0006310">
    <property type="term" value="P:DNA recombination"/>
    <property type="evidence" value="ECO:0007669"/>
    <property type="project" value="UniProtKB-ARBA"/>
</dbReference>
<dbReference type="PANTHER" id="PTHR11630">
    <property type="entry name" value="DNA REPLICATION LICENSING FACTOR MCM FAMILY MEMBER"/>
    <property type="match status" value="1"/>
</dbReference>
<dbReference type="InterPro" id="IPR001208">
    <property type="entry name" value="MCM_dom"/>
</dbReference>
<keyword evidence="6" id="KW-0539">Nucleus</keyword>
<accession>A0AAD9RKH1</accession>
<dbReference type="Gene3D" id="2.40.50.140">
    <property type="entry name" value="Nucleic acid-binding proteins"/>
    <property type="match status" value="1"/>
</dbReference>
<dbReference type="PRINTS" id="PR01657">
    <property type="entry name" value="MCMFAMILY"/>
</dbReference>
<proteinExistence type="inferred from homology"/>
<evidence type="ECO:0000256" key="1">
    <source>
        <dbReference type="ARBA" id="ARBA00004123"/>
    </source>
</evidence>
<dbReference type="Pfam" id="PF25051">
    <property type="entry name" value="WHD_MCM8"/>
    <property type="match status" value="1"/>
</dbReference>
<reference evidence="10" key="2">
    <citation type="journal article" date="2023" name="Commun. Biol.">
        <title>Intrasexual cuticular hydrocarbon dimorphism in a wasp sheds light on hydrocarbon biosynthesis genes in Hymenoptera.</title>
        <authorList>
            <person name="Moris V.C."/>
            <person name="Podsiadlowski L."/>
            <person name="Martin S."/>
            <person name="Oeyen J.P."/>
            <person name="Donath A."/>
            <person name="Petersen M."/>
            <person name="Wilbrandt J."/>
            <person name="Misof B."/>
            <person name="Liedtke D."/>
            <person name="Thamm M."/>
            <person name="Scheiner R."/>
            <person name="Schmitt T."/>
            <person name="Niehuis O."/>
        </authorList>
    </citation>
    <scope>NUCLEOTIDE SEQUENCE</scope>
    <source>
        <strain evidence="10">GBR_01_08_01A</strain>
    </source>
</reference>
<keyword evidence="5 7" id="KW-0238">DNA-binding</keyword>
<dbReference type="GO" id="GO:0003697">
    <property type="term" value="F:single-stranded DNA binding"/>
    <property type="evidence" value="ECO:0007669"/>
    <property type="project" value="TreeGrafter"/>
</dbReference>
<dbReference type="Pfam" id="PF17207">
    <property type="entry name" value="MCM_OB"/>
    <property type="match status" value="1"/>
</dbReference>
<dbReference type="InterPro" id="IPR058767">
    <property type="entry name" value="MCM8_N"/>
</dbReference>